<dbReference type="RefSeq" id="WP_236114350.1">
    <property type="nucleotide sequence ID" value="NZ_JAKGTI010000002.1"/>
</dbReference>
<protein>
    <recommendedName>
        <fullName evidence="4">ABC transporter permease</fullName>
    </recommendedName>
</protein>
<feature type="transmembrane region" description="Helical" evidence="1">
    <location>
        <begin position="166"/>
        <end position="192"/>
    </location>
</feature>
<organism evidence="2 3">
    <name type="scientific">Maritalea mediterranea</name>
    <dbReference type="NCBI Taxonomy" id="2909667"/>
    <lineage>
        <taxon>Bacteria</taxon>
        <taxon>Pseudomonadati</taxon>
        <taxon>Pseudomonadota</taxon>
        <taxon>Alphaproteobacteria</taxon>
        <taxon>Hyphomicrobiales</taxon>
        <taxon>Devosiaceae</taxon>
        <taxon>Maritalea</taxon>
    </lineage>
</organism>
<comment type="caution">
    <text evidence="2">The sequence shown here is derived from an EMBL/GenBank/DDBJ whole genome shotgun (WGS) entry which is preliminary data.</text>
</comment>
<keyword evidence="3" id="KW-1185">Reference proteome</keyword>
<feature type="transmembrane region" description="Helical" evidence="1">
    <location>
        <begin position="20"/>
        <end position="40"/>
    </location>
</feature>
<gene>
    <name evidence="2" type="ORF">L1I42_09805</name>
</gene>
<keyword evidence="1" id="KW-0472">Membrane</keyword>
<evidence type="ECO:0000256" key="1">
    <source>
        <dbReference type="SAM" id="Phobius"/>
    </source>
</evidence>
<evidence type="ECO:0000313" key="3">
    <source>
        <dbReference type="Proteomes" id="UP001201217"/>
    </source>
</evidence>
<dbReference type="EMBL" id="JAKGTI010000002">
    <property type="protein sequence ID" value="MCF4098778.1"/>
    <property type="molecule type" value="Genomic_DNA"/>
</dbReference>
<name>A0ABS9EBH8_9HYPH</name>
<feature type="transmembrane region" description="Helical" evidence="1">
    <location>
        <begin position="60"/>
        <end position="86"/>
    </location>
</feature>
<feature type="transmembrane region" description="Helical" evidence="1">
    <location>
        <begin position="204"/>
        <end position="223"/>
    </location>
</feature>
<reference evidence="2 3" key="1">
    <citation type="submission" date="2022-01" db="EMBL/GenBank/DDBJ databases">
        <title>Maritalea mediterranea sp. nov., isolated from marine plastic residues from the Malva-rosa beach (Valencia, Spain).</title>
        <authorList>
            <person name="Vidal-Verdu A."/>
            <person name="Molina-Menor E."/>
            <person name="Pascual J."/>
            <person name="Pereto J."/>
            <person name="Porcar M."/>
        </authorList>
    </citation>
    <scope>NUCLEOTIDE SEQUENCE [LARGE SCALE GENOMIC DNA]</scope>
    <source>
        <strain evidence="2 3">P4.10X</strain>
    </source>
</reference>
<feature type="transmembrane region" description="Helical" evidence="1">
    <location>
        <begin position="272"/>
        <end position="290"/>
    </location>
</feature>
<dbReference type="Proteomes" id="UP001201217">
    <property type="component" value="Unassembled WGS sequence"/>
</dbReference>
<evidence type="ECO:0000313" key="2">
    <source>
        <dbReference type="EMBL" id="MCF4098778.1"/>
    </source>
</evidence>
<evidence type="ECO:0008006" key="4">
    <source>
        <dbReference type="Google" id="ProtNLM"/>
    </source>
</evidence>
<keyword evidence="1" id="KW-0812">Transmembrane</keyword>
<proteinExistence type="predicted"/>
<accession>A0ABS9EBH8</accession>
<sequence>MKPYIALVKREFLEHRGAFLIAPAVITLIIITVFASAILLGHSEIESEIRAEFTTMDSKATLFTAFYGISIVLWTIYLMIALFFYYADSFSADRKNNGLLFWKSMPQSDLKILGSKVLAGGTVFPLAIGVWILIAGVMAYLFSIWISSLVPGVSTADPISFVSTYIQMSISAAVMVLLALLWYAPFFAWVALLSTVFKRWSIPLAFVVPGLLVLAERIFYFSVDNFESRIGNFISYRLESMFANENLLEETVIQEGFNAATFIFTMLNQYNWFHMFIGLAITAGFVYGASEYRRRLIEA</sequence>
<keyword evidence="1" id="KW-1133">Transmembrane helix</keyword>
<feature type="transmembrane region" description="Helical" evidence="1">
    <location>
        <begin position="117"/>
        <end position="146"/>
    </location>
</feature>